<accession>A0A2M9A4W7</accession>
<evidence type="ECO:0000313" key="1">
    <source>
        <dbReference type="EMBL" id="PJJ40677.1"/>
    </source>
</evidence>
<organism evidence="1 2">
    <name type="scientific">Hallerella succinigenes</name>
    <dbReference type="NCBI Taxonomy" id="1896222"/>
    <lineage>
        <taxon>Bacteria</taxon>
        <taxon>Pseudomonadati</taxon>
        <taxon>Fibrobacterota</taxon>
        <taxon>Fibrobacteria</taxon>
        <taxon>Fibrobacterales</taxon>
        <taxon>Fibrobacteraceae</taxon>
        <taxon>Hallerella</taxon>
    </lineage>
</organism>
<protein>
    <submittedName>
        <fullName evidence="1">Uncharacterized protein</fullName>
    </submittedName>
</protein>
<dbReference type="AlphaFoldDB" id="A0A2M9A4W7"/>
<name>A0A2M9A4W7_9BACT</name>
<dbReference type="Proteomes" id="UP000231134">
    <property type="component" value="Unassembled WGS sequence"/>
</dbReference>
<comment type="caution">
    <text evidence="1">The sequence shown here is derived from an EMBL/GenBank/DDBJ whole genome shotgun (WGS) entry which is preliminary data.</text>
</comment>
<dbReference type="EMBL" id="PGEX01000001">
    <property type="protein sequence ID" value="PJJ40677.1"/>
    <property type="molecule type" value="Genomic_DNA"/>
</dbReference>
<keyword evidence="2" id="KW-1185">Reference proteome</keyword>
<evidence type="ECO:0000313" key="2">
    <source>
        <dbReference type="Proteomes" id="UP000231134"/>
    </source>
</evidence>
<gene>
    <name evidence="1" type="ORF">BGX16_0614</name>
</gene>
<reference evidence="1 2" key="1">
    <citation type="submission" date="2017-11" db="EMBL/GenBank/DDBJ databases">
        <title>Animal gut microbial communities from fecal samples from Wisconsin, USA.</title>
        <authorList>
            <person name="Neumann A."/>
        </authorList>
    </citation>
    <scope>NUCLEOTIDE SEQUENCE [LARGE SCALE GENOMIC DNA]</scope>
    <source>
        <strain evidence="1 2">UWS3</strain>
    </source>
</reference>
<sequence>MTCRSPLFYVGDKRKLIKEIKTYISVRRKFSKRLDPRIYAV</sequence>
<proteinExistence type="predicted"/>